<keyword evidence="1" id="KW-1133">Transmembrane helix</keyword>
<feature type="transmembrane region" description="Helical" evidence="1">
    <location>
        <begin position="917"/>
        <end position="942"/>
    </location>
</feature>
<dbReference type="Gene3D" id="3.30.70.1320">
    <property type="entry name" value="Multidrug efflux transporter AcrB pore domain like"/>
    <property type="match status" value="1"/>
</dbReference>
<gene>
    <name evidence="3" type="primary">swrC</name>
    <name evidence="3" type="ORF">CLCOL_23670</name>
</gene>
<dbReference type="Pfam" id="PF00873">
    <property type="entry name" value="ACR_tran"/>
    <property type="match status" value="1"/>
</dbReference>
<dbReference type="InterPro" id="IPR000731">
    <property type="entry name" value="SSD"/>
</dbReference>
<evidence type="ECO:0000259" key="2">
    <source>
        <dbReference type="PROSITE" id="PS50156"/>
    </source>
</evidence>
<feature type="transmembrane region" description="Helical" evidence="1">
    <location>
        <begin position="357"/>
        <end position="377"/>
    </location>
</feature>
<dbReference type="PRINTS" id="PR00702">
    <property type="entry name" value="ACRIFLAVINRP"/>
</dbReference>
<dbReference type="SUPFAM" id="SSF82866">
    <property type="entry name" value="Multidrug efflux transporter AcrB transmembrane domain"/>
    <property type="match status" value="2"/>
</dbReference>
<comment type="caution">
    <text evidence="3">The sequence shown here is derived from an EMBL/GenBank/DDBJ whole genome shotgun (WGS) entry which is preliminary data.</text>
</comment>
<dbReference type="InterPro" id="IPR001036">
    <property type="entry name" value="Acrflvin-R"/>
</dbReference>
<feature type="transmembrane region" description="Helical" evidence="1">
    <location>
        <begin position="428"/>
        <end position="448"/>
    </location>
</feature>
<dbReference type="STRING" id="1121305.CLCOL_23670"/>
<dbReference type="PANTHER" id="PTHR32063">
    <property type="match status" value="1"/>
</dbReference>
<evidence type="ECO:0000256" key="1">
    <source>
        <dbReference type="SAM" id="Phobius"/>
    </source>
</evidence>
<dbReference type="Gene3D" id="3.30.2090.10">
    <property type="entry name" value="Multidrug efflux transporter AcrB TolC docking domain, DN and DC subdomains"/>
    <property type="match status" value="2"/>
</dbReference>
<feature type="transmembrane region" description="Helical" evidence="1">
    <location>
        <begin position="865"/>
        <end position="884"/>
    </location>
</feature>
<keyword evidence="4" id="KW-1185">Reference proteome</keyword>
<dbReference type="EMBL" id="LTBB01000015">
    <property type="protein sequence ID" value="KYH28006.1"/>
    <property type="molecule type" value="Genomic_DNA"/>
</dbReference>
<feature type="transmembrane region" description="Helical" evidence="1">
    <location>
        <begin position="994"/>
        <end position="1020"/>
    </location>
</feature>
<feature type="transmembrane region" description="Helical" evidence="1">
    <location>
        <begin position="538"/>
        <end position="560"/>
    </location>
</feature>
<organism evidence="3 4">
    <name type="scientific">Clostridium colicanis DSM 13634</name>
    <dbReference type="NCBI Taxonomy" id="1121305"/>
    <lineage>
        <taxon>Bacteria</taxon>
        <taxon>Bacillati</taxon>
        <taxon>Bacillota</taxon>
        <taxon>Clostridia</taxon>
        <taxon>Eubacteriales</taxon>
        <taxon>Clostridiaceae</taxon>
        <taxon>Clostridium</taxon>
    </lineage>
</organism>
<dbReference type="Proteomes" id="UP000075374">
    <property type="component" value="Unassembled WGS sequence"/>
</dbReference>
<dbReference type="GO" id="GO:0005886">
    <property type="term" value="C:plasma membrane"/>
    <property type="evidence" value="ECO:0007669"/>
    <property type="project" value="TreeGrafter"/>
</dbReference>
<evidence type="ECO:0000313" key="4">
    <source>
        <dbReference type="Proteomes" id="UP000075374"/>
    </source>
</evidence>
<feature type="transmembrane region" description="Helical" evidence="1">
    <location>
        <begin position="963"/>
        <end position="982"/>
    </location>
</feature>
<feature type="transmembrane region" description="Helical" evidence="1">
    <location>
        <begin position="460"/>
        <end position="478"/>
    </location>
</feature>
<dbReference type="SUPFAM" id="SSF82693">
    <property type="entry name" value="Multidrug efflux transporter AcrB pore domain, PN1, PN2, PC1 and PC2 subdomains"/>
    <property type="match status" value="3"/>
</dbReference>
<sequence>MRIPEFAVKKPVTILMGVIAILLIGIVSITDLSIDLLPNMNIPVAVVSTSYSNVGPEEVEKLITKPIEQAIATTPNIKEVSSTTVEGNSIVIAQFNDGTDMDFAALDMREKVDMVKGLLPDGAGSPMVLKIDPNAQSIMTISITGKKDLQQLQAYVEDNIQPELEKIEGVASADISGGLERQVQIALNQEKLQGYGLSLDYIGQILAAENLNSPGGNVNKGNKELLVRTMGEFTSLEDIQNIPIPLKTGGVVLLKDIANVTINNKDIESIAMIDGKNGVSISIQKQSDANTVEVSKKVNNQIEKLKVKYPDVKINVLIDMAEYINKSISNVASSAVSGGILAVLILFLFLGNIKSTFVIGTAIPVSIISTFAILYFANITLNLMTLGGLALGVGMLVDNSVVVLENIYRYIQEGHDRREAAIEATKEVGLSVLGSTLTTVVVFLPIALSGGTVGEIFRDFSLTIVFSLMTSLVVSLTFTPMMASKVLHEEEIINEEEKLLHRKGIFWLSGKFNALFGKIEKKYRKILAWAILHRKKTVILGLVISILSTATLATVGAEFFPTTDQGQVSVTVTLPDGASIEETAEMAKVVEKKVEKIPEIDTIFTQIGGSGISSIMGGSANSANITVKLKPLKERKRSDSDIADEIREKTRDIAGAEISCETSTMSMASMGSSAISIEIKGDDLETLKKIGEQFKAEVAKVDGTREVKTSMSDGKPEIRINLNRAIASQYGLTAAQISSQISSTIKGKTVTTFKTDGDEIDVVLKGDDMYKESINNLQNIMISTNSGSSIPLNLIADVKIERGPISINRDNQSRLVTVTSDIYGRDLNSVVKDIEARISKIQLPEGYSYDMGGENEQMVESFTKLAKALLIAVALVYMILASQFESLLNPFIIMFTVPMAIAGGALALAITRRNVSVIAFIGVIILAGIVVNNAIVLIDYINIRRSRGESRTEAILNSGPRRLRPIFMTTLTTILGLIPMALGIGEGAEMEAPLATTVIGGLLYSTVLTLVYIPVVYSLFDDLRSKFANRKKKSKIETVSQSS</sequence>
<accession>A0A151AK08</accession>
<dbReference type="Gene3D" id="3.30.70.1430">
    <property type="entry name" value="Multidrug efflux transporter AcrB pore domain"/>
    <property type="match status" value="2"/>
</dbReference>
<feature type="transmembrane region" description="Helical" evidence="1">
    <location>
        <begin position="12"/>
        <end position="30"/>
    </location>
</feature>
<feature type="transmembrane region" description="Helical" evidence="1">
    <location>
        <begin position="891"/>
        <end position="911"/>
    </location>
</feature>
<dbReference type="PANTHER" id="PTHR32063:SF0">
    <property type="entry name" value="SWARMING MOTILITY PROTEIN SWRC"/>
    <property type="match status" value="1"/>
</dbReference>
<dbReference type="InterPro" id="IPR027463">
    <property type="entry name" value="AcrB_DN_DC_subdom"/>
</dbReference>
<dbReference type="Gene3D" id="1.20.1640.10">
    <property type="entry name" value="Multidrug efflux transporter AcrB transmembrane domain"/>
    <property type="match status" value="2"/>
</dbReference>
<keyword evidence="1" id="KW-0812">Transmembrane</keyword>
<dbReference type="SUPFAM" id="SSF82714">
    <property type="entry name" value="Multidrug efflux transporter AcrB TolC docking domain, DN and DC subdomains"/>
    <property type="match status" value="2"/>
</dbReference>
<proteinExistence type="predicted"/>
<feature type="transmembrane region" description="Helical" evidence="1">
    <location>
        <begin position="331"/>
        <end position="350"/>
    </location>
</feature>
<reference evidence="3 4" key="1">
    <citation type="submission" date="2016-02" db="EMBL/GenBank/DDBJ databases">
        <title>Genome sequence of Clostridium colicanis DSM 13634.</title>
        <authorList>
            <person name="Poehlein A."/>
            <person name="Daniel R."/>
        </authorList>
    </citation>
    <scope>NUCLEOTIDE SEQUENCE [LARGE SCALE GENOMIC DNA]</scope>
    <source>
        <strain evidence="3 4">DSM 13634</strain>
    </source>
</reference>
<evidence type="ECO:0000313" key="3">
    <source>
        <dbReference type="EMBL" id="KYH28006.1"/>
    </source>
</evidence>
<dbReference type="GO" id="GO:0042910">
    <property type="term" value="F:xenobiotic transmembrane transporter activity"/>
    <property type="evidence" value="ECO:0007669"/>
    <property type="project" value="TreeGrafter"/>
</dbReference>
<dbReference type="PROSITE" id="PS50156">
    <property type="entry name" value="SSD"/>
    <property type="match status" value="1"/>
</dbReference>
<dbReference type="AlphaFoldDB" id="A0A151AK08"/>
<dbReference type="Gene3D" id="3.30.70.1440">
    <property type="entry name" value="Multidrug efflux transporter AcrB pore domain"/>
    <property type="match status" value="1"/>
</dbReference>
<keyword evidence="1" id="KW-0472">Membrane</keyword>
<dbReference type="RefSeq" id="WP_061859150.1">
    <property type="nucleotide sequence ID" value="NZ_LTBB01000015.1"/>
</dbReference>
<name>A0A151AK08_9CLOT</name>
<protein>
    <submittedName>
        <fullName evidence="3">Swarming motility protein SwrC</fullName>
    </submittedName>
</protein>
<feature type="domain" description="SSD" evidence="2">
    <location>
        <begin position="339"/>
        <end position="485"/>
    </location>
</feature>
<feature type="transmembrane region" description="Helical" evidence="1">
    <location>
        <begin position="383"/>
        <end position="407"/>
    </location>
</feature>
<dbReference type="PATRIC" id="fig|1121305.3.peg.2358"/>